<dbReference type="Pfam" id="PF01370">
    <property type="entry name" value="Epimerase"/>
    <property type="match status" value="2"/>
</dbReference>
<gene>
    <name evidence="2" type="ORF">FE782_18680</name>
</gene>
<dbReference type="OrthoDB" id="9809586at2"/>
<evidence type="ECO:0000259" key="1">
    <source>
        <dbReference type="Pfam" id="PF01370"/>
    </source>
</evidence>
<dbReference type="Proteomes" id="UP000309676">
    <property type="component" value="Unassembled WGS sequence"/>
</dbReference>
<accession>A0A5R9GBI1</accession>
<proteinExistence type="predicted"/>
<dbReference type="InterPro" id="IPR050177">
    <property type="entry name" value="Lipid_A_modif_metabolic_enz"/>
</dbReference>
<dbReference type="InterPro" id="IPR036291">
    <property type="entry name" value="NAD(P)-bd_dom_sf"/>
</dbReference>
<sequence>MKILVLGGTRFVGKHMVEAATARGHEVTLFNRNQRPGVFPDLETLVGDRDGDLKALEGRTWDAVIDTCGYVPRIVKKSLEALASRVGHYTFISTLDVYDQPDVVGIDESHPLAPLSDESVEDVQDAYGPLKARCEQEVERAMPGRSLIVRCGLVVGPGDLSDRFTYWPTRIARGGETLAPGNPNAPIQWIDARDLAGWVVRMIERQAHGVYNATGPQPWATVGDVLSRSNAALGSPADFVWVEEPFLLERGVGFWIELPLWLPEKENLGGIMTLNVSKAVREGLTFRPLEDTVRDTFAWDRARGADVKRVAGLDAEKERRLLDEWRRFLDARMQGA</sequence>
<comment type="caution">
    <text evidence="2">The sequence shown here is derived from an EMBL/GenBank/DDBJ whole genome shotgun (WGS) entry which is preliminary data.</text>
</comment>
<feature type="domain" description="NAD-dependent epimerase/dehydratase" evidence="1">
    <location>
        <begin position="82"/>
        <end position="212"/>
    </location>
</feature>
<protein>
    <submittedName>
        <fullName evidence="2">Epimerase</fullName>
    </submittedName>
</protein>
<dbReference type="AlphaFoldDB" id="A0A5R9GBI1"/>
<dbReference type="PANTHER" id="PTHR43245">
    <property type="entry name" value="BIFUNCTIONAL POLYMYXIN RESISTANCE PROTEIN ARNA"/>
    <property type="match status" value="1"/>
</dbReference>
<reference evidence="2 3" key="1">
    <citation type="submission" date="2019-05" db="EMBL/GenBank/DDBJ databases">
        <authorList>
            <person name="Narsing Rao M.P."/>
            <person name="Li W.J."/>
        </authorList>
    </citation>
    <scope>NUCLEOTIDE SEQUENCE [LARGE SCALE GENOMIC DNA]</scope>
    <source>
        <strain evidence="2 3">SYSU_K30003</strain>
    </source>
</reference>
<name>A0A5R9GBI1_9BACL</name>
<dbReference type="Gene3D" id="3.40.50.720">
    <property type="entry name" value="NAD(P)-binding Rossmann-like Domain"/>
    <property type="match status" value="1"/>
</dbReference>
<dbReference type="EMBL" id="VCIW01000013">
    <property type="protein sequence ID" value="TLS50728.1"/>
    <property type="molecule type" value="Genomic_DNA"/>
</dbReference>
<dbReference type="PANTHER" id="PTHR43245:SF13">
    <property type="entry name" value="UDP-D-APIOSE_UDP-D-XYLOSE SYNTHASE 2"/>
    <property type="match status" value="1"/>
</dbReference>
<organism evidence="2 3">
    <name type="scientific">Paenibacillus antri</name>
    <dbReference type="NCBI Taxonomy" id="2582848"/>
    <lineage>
        <taxon>Bacteria</taxon>
        <taxon>Bacillati</taxon>
        <taxon>Bacillota</taxon>
        <taxon>Bacilli</taxon>
        <taxon>Bacillales</taxon>
        <taxon>Paenibacillaceae</taxon>
        <taxon>Paenibacillus</taxon>
    </lineage>
</organism>
<dbReference type="SUPFAM" id="SSF51735">
    <property type="entry name" value="NAD(P)-binding Rossmann-fold domains"/>
    <property type="match status" value="1"/>
</dbReference>
<evidence type="ECO:0000313" key="3">
    <source>
        <dbReference type="Proteomes" id="UP000309676"/>
    </source>
</evidence>
<evidence type="ECO:0000313" key="2">
    <source>
        <dbReference type="EMBL" id="TLS50728.1"/>
    </source>
</evidence>
<keyword evidence="3" id="KW-1185">Reference proteome</keyword>
<feature type="domain" description="NAD-dependent epimerase/dehydratase" evidence="1">
    <location>
        <begin position="3"/>
        <end position="42"/>
    </location>
</feature>
<dbReference type="RefSeq" id="WP_138195761.1">
    <property type="nucleotide sequence ID" value="NZ_VCIW01000013.1"/>
</dbReference>
<dbReference type="InterPro" id="IPR001509">
    <property type="entry name" value="Epimerase_deHydtase"/>
</dbReference>